<evidence type="ECO:0000256" key="1">
    <source>
        <dbReference type="SAM" id="MobiDB-lite"/>
    </source>
</evidence>
<keyword evidence="4" id="KW-0808">Transferase</keyword>
<dbReference type="STRING" id="461836.A0A0L0D109"/>
<reference evidence="4 5" key="1">
    <citation type="submission" date="2010-05" db="EMBL/GenBank/DDBJ databases">
        <title>The Genome Sequence of Thecamonas trahens ATCC 50062.</title>
        <authorList>
            <consortium name="The Broad Institute Genome Sequencing Platform"/>
            <person name="Russ C."/>
            <person name="Cuomo C."/>
            <person name="Shea T."/>
            <person name="Young S.K."/>
            <person name="Zeng Q."/>
            <person name="Koehrsen M."/>
            <person name="Haas B."/>
            <person name="Borodovsky M."/>
            <person name="Guigo R."/>
            <person name="Alvarado L."/>
            <person name="Berlin A."/>
            <person name="Bochicchio J."/>
            <person name="Borenstein D."/>
            <person name="Chapman S."/>
            <person name="Chen Z."/>
            <person name="Freedman E."/>
            <person name="Gellesch M."/>
            <person name="Goldberg J."/>
            <person name="Griggs A."/>
            <person name="Gujja S."/>
            <person name="Heilman E."/>
            <person name="Heiman D."/>
            <person name="Hepburn T."/>
            <person name="Howarth C."/>
            <person name="Jen D."/>
            <person name="Larson L."/>
            <person name="Mehta T."/>
            <person name="Park D."/>
            <person name="Pearson M."/>
            <person name="Roberts A."/>
            <person name="Saif S."/>
            <person name="Shenoy N."/>
            <person name="Sisk P."/>
            <person name="Stolte C."/>
            <person name="Sykes S."/>
            <person name="Thomson T."/>
            <person name="Walk T."/>
            <person name="White J."/>
            <person name="Yandava C."/>
            <person name="Burger G."/>
            <person name="Gray M.W."/>
            <person name="Holland P.W.H."/>
            <person name="King N."/>
            <person name="Lang F.B.F."/>
            <person name="Roger A.J."/>
            <person name="Ruiz-Trillo I."/>
            <person name="Lander E."/>
            <person name="Nusbaum C."/>
        </authorList>
    </citation>
    <scope>NUCLEOTIDE SEQUENCE [LARGE SCALE GENOMIC DNA]</scope>
    <source>
        <strain evidence="4 5">ATCC 50062</strain>
    </source>
</reference>
<dbReference type="OrthoDB" id="10268103at2759"/>
<dbReference type="Pfam" id="PF00551">
    <property type="entry name" value="Formyl_trans_N"/>
    <property type="match status" value="1"/>
</dbReference>
<dbReference type="GeneID" id="25559857"/>
<feature type="domain" description="Formyl transferase C-terminal" evidence="3">
    <location>
        <begin position="264"/>
        <end position="381"/>
    </location>
</feature>
<dbReference type="SUPFAM" id="SSF50486">
    <property type="entry name" value="FMT C-terminal domain-like"/>
    <property type="match status" value="1"/>
</dbReference>
<dbReference type="GO" id="GO:0005739">
    <property type="term" value="C:mitochondrion"/>
    <property type="evidence" value="ECO:0007669"/>
    <property type="project" value="TreeGrafter"/>
</dbReference>
<proteinExistence type="predicted"/>
<evidence type="ECO:0000259" key="2">
    <source>
        <dbReference type="Pfam" id="PF00551"/>
    </source>
</evidence>
<keyword evidence="5" id="KW-1185">Reference proteome</keyword>
<dbReference type="Proteomes" id="UP000054408">
    <property type="component" value="Unassembled WGS sequence"/>
</dbReference>
<dbReference type="Pfam" id="PF02911">
    <property type="entry name" value="Formyl_trans_C"/>
    <property type="match status" value="1"/>
</dbReference>
<evidence type="ECO:0000313" key="4">
    <source>
        <dbReference type="EMBL" id="KNC45911.1"/>
    </source>
</evidence>
<dbReference type="Gene3D" id="3.40.50.12230">
    <property type="match status" value="1"/>
</dbReference>
<dbReference type="EMBL" id="GL349433">
    <property type="protein sequence ID" value="KNC45911.1"/>
    <property type="molecule type" value="Genomic_DNA"/>
</dbReference>
<name>A0A0L0D109_THETB</name>
<dbReference type="InterPro" id="IPR005793">
    <property type="entry name" value="Formyl_trans_C"/>
</dbReference>
<dbReference type="InterPro" id="IPR002376">
    <property type="entry name" value="Formyl_transf_N"/>
</dbReference>
<dbReference type="PANTHER" id="PTHR11138">
    <property type="entry name" value="METHIONYL-TRNA FORMYLTRANSFERASE"/>
    <property type="match status" value="1"/>
</dbReference>
<dbReference type="InterPro" id="IPR011034">
    <property type="entry name" value="Formyl_transferase-like_C_sf"/>
</dbReference>
<accession>A0A0L0D109</accession>
<organism evidence="4 5">
    <name type="scientific">Thecamonas trahens ATCC 50062</name>
    <dbReference type="NCBI Taxonomy" id="461836"/>
    <lineage>
        <taxon>Eukaryota</taxon>
        <taxon>Apusozoa</taxon>
        <taxon>Apusomonadida</taxon>
        <taxon>Apusomonadidae</taxon>
        <taxon>Thecamonas</taxon>
    </lineage>
</organism>
<gene>
    <name evidence="4" type="ORF">AMSG_00026</name>
</gene>
<dbReference type="SUPFAM" id="SSF53328">
    <property type="entry name" value="Formyltransferase"/>
    <property type="match status" value="1"/>
</dbReference>
<dbReference type="AlphaFoldDB" id="A0A0L0D109"/>
<evidence type="ECO:0000313" key="5">
    <source>
        <dbReference type="Proteomes" id="UP000054408"/>
    </source>
</evidence>
<feature type="domain" description="Formyl transferase N-terminal" evidence="2">
    <location>
        <begin position="132"/>
        <end position="206"/>
    </location>
</feature>
<dbReference type="PANTHER" id="PTHR11138:SF5">
    <property type="entry name" value="METHIONYL-TRNA FORMYLTRANSFERASE, MITOCHONDRIAL"/>
    <property type="match status" value="1"/>
</dbReference>
<sequence>MLRILRASGLSSSFTPFRALLSSSSSPDPQRGLSVVFFGTDDFSLPVLNALVEARDCDGSVASIEVVVPKLKDPSAKCTIESVARSAGLRVHVPNRRTTLKYWGLPGAPPPGGSDGDGDDDGEPMEIGPRYDVGVVASFGYLIRPHIASAFRLGIINVHPSDLPRHRGPAPLHHTILAGDTTTAVCLIDVDPTAFDVGALLARSPLDLTTLPDTPFPPPLPVLSSTLAGTGGKLVRSALRSWNATLDAAVDQDRLGAEPSHAPKVSKDDAIVPWATAPAAHVLRLHRAFAGSFDAQAFVTLPARRKPDGARKRVKLLELDVVAAGDPAAGDAAQLAPGTIAFDKPRKRLLVGTADAVGVAVGSLQVEGKAPCSAVDFANAYLRRLLGSGFVV</sequence>
<dbReference type="InterPro" id="IPR036477">
    <property type="entry name" value="Formyl_transf_N_sf"/>
</dbReference>
<dbReference type="GO" id="GO:0004479">
    <property type="term" value="F:methionyl-tRNA formyltransferase activity"/>
    <property type="evidence" value="ECO:0007669"/>
    <property type="project" value="TreeGrafter"/>
</dbReference>
<protein>
    <submittedName>
        <fullName evidence="4">Methionyl-tRNA formyltransferase</fullName>
    </submittedName>
</protein>
<feature type="region of interest" description="Disordered" evidence="1">
    <location>
        <begin position="103"/>
        <end position="124"/>
    </location>
</feature>
<dbReference type="OMA" id="YGGINIH"/>
<dbReference type="eggNOG" id="KOG3082">
    <property type="taxonomic scope" value="Eukaryota"/>
</dbReference>
<dbReference type="RefSeq" id="XP_013762899.1">
    <property type="nucleotide sequence ID" value="XM_013907445.1"/>
</dbReference>
<evidence type="ECO:0000259" key="3">
    <source>
        <dbReference type="Pfam" id="PF02911"/>
    </source>
</evidence>